<accession>A0A8J7I4P7</accession>
<comment type="caution">
    <text evidence="1">The sequence shown here is derived from an EMBL/GenBank/DDBJ whole genome shotgun (WGS) entry which is preliminary data.</text>
</comment>
<evidence type="ECO:0000313" key="2">
    <source>
        <dbReference type="Proteomes" id="UP000662314"/>
    </source>
</evidence>
<sequence>MSTLLYARVQINTIRQKSSSAIAILRNKLSYLKLLAVNNRQSTQNNQLNYDCDR</sequence>
<gene>
    <name evidence="1" type="ORF">I8752_05285</name>
</gene>
<reference evidence="1 2" key="1">
    <citation type="journal article" date="2021" name="Int. J. Syst. Evol. Microbiol.">
        <title>Amazonocrinis nigriterrae gen. nov., sp. nov., Atlanticothrix silvestris gen. nov., sp. nov. and Dendronalium phyllosphericum gen. nov., sp. nov., nostocacean cyanobacteria from Brazilian environments.</title>
        <authorList>
            <person name="Alvarenga D.O."/>
            <person name="Andreote A.P.D."/>
            <person name="Branco L.H.Z."/>
            <person name="Delbaje E."/>
            <person name="Cruz R.B."/>
            <person name="Varani A.M."/>
            <person name="Fiore M.F."/>
        </authorList>
    </citation>
    <scope>NUCLEOTIDE SEQUENCE [LARGE SCALE GENOMIC DNA]</scope>
    <source>
        <strain evidence="1 2">CENA369</strain>
    </source>
</reference>
<proteinExistence type="predicted"/>
<dbReference type="EMBL" id="JAECZA010000012">
    <property type="protein sequence ID" value="MBH8572457.1"/>
    <property type="molecule type" value="Genomic_DNA"/>
</dbReference>
<protein>
    <submittedName>
        <fullName evidence="1">Uncharacterized protein</fullName>
    </submittedName>
</protein>
<keyword evidence="2" id="KW-1185">Reference proteome</keyword>
<name>A0A8J7I4P7_9NOST</name>
<dbReference type="AlphaFoldDB" id="A0A8J7I4P7"/>
<organism evidence="1 2">
    <name type="scientific">Dendronalium phyllosphericum CENA369</name>
    <dbReference type="NCBI Taxonomy" id="1725256"/>
    <lineage>
        <taxon>Bacteria</taxon>
        <taxon>Bacillati</taxon>
        <taxon>Cyanobacteriota</taxon>
        <taxon>Cyanophyceae</taxon>
        <taxon>Nostocales</taxon>
        <taxon>Nostocaceae</taxon>
        <taxon>Dendronalium</taxon>
        <taxon>Dendronalium phyllosphericum</taxon>
    </lineage>
</organism>
<dbReference type="RefSeq" id="WP_214431279.1">
    <property type="nucleotide sequence ID" value="NZ_CAWPUQ010000024.1"/>
</dbReference>
<dbReference type="Proteomes" id="UP000662314">
    <property type="component" value="Unassembled WGS sequence"/>
</dbReference>
<evidence type="ECO:0000313" key="1">
    <source>
        <dbReference type="EMBL" id="MBH8572457.1"/>
    </source>
</evidence>